<proteinExistence type="predicted"/>
<keyword evidence="2" id="KW-1185">Reference proteome</keyword>
<reference evidence="1 2" key="1">
    <citation type="journal article" date="2018" name="ACS Chem. Biol.">
        <title>Ketoreductase domain dysfunction expands chemodiversity: malyngamide biosynthesis in the cyanobacterium Okeania hirsuta.</title>
        <authorList>
            <person name="Moss N.A."/>
            <person name="Leao T."/>
            <person name="Rankin M."/>
            <person name="McCullough T.M."/>
            <person name="Qu P."/>
            <person name="Korobeynikov A."/>
            <person name="Smith J.L."/>
            <person name="Gerwick L."/>
            <person name="Gerwick W.H."/>
        </authorList>
    </citation>
    <scope>NUCLEOTIDE SEQUENCE [LARGE SCALE GENOMIC DNA]</scope>
    <source>
        <strain evidence="1 2">PAB10Feb10-1</strain>
    </source>
</reference>
<protein>
    <submittedName>
        <fullName evidence="1">Uncharacterized protein</fullName>
    </submittedName>
</protein>
<name>A0A3N6RAS9_9CYAN</name>
<evidence type="ECO:0000313" key="2">
    <source>
        <dbReference type="Proteomes" id="UP000269154"/>
    </source>
</evidence>
<dbReference type="Proteomes" id="UP000269154">
    <property type="component" value="Unassembled WGS sequence"/>
</dbReference>
<comment type="caution">
    <text evidence="1">The sequence shown here is derived from an EMBL/GenBank/DDBJ whole genome shotgun (WGS) entry which is preliminary data.</text>
</comment>
<gene>
    <name evidence="1" type="ORF">D5R40_29490</name>
</gene>
<dbReference type="EMBL" id="RCBY01000310">
    <property type="protein sequence ID" value="RQH25085.1"/>
    <property type="molecule type" value="Genomic_DNA"/>
</dbReference>
<organism evidence="1 2">
    <name type="scientific">Okeania hirsuta</name>
    <dbReference type="NCBI Taxonomy" id="1458930"/>
    <lineage>
        <taxon>Bacteria</taxon>
        <taxon>Bacillati</taxon>
        <taxon>Cyanobacteriota</taxon>
        <taxon>Cyanophyceae</taxon>
        <taxon>Oscillatoriophycideae</taxon>
        <taxon>Oscillatoriales</taxon>
        <taxon>Microcoleaceae</taxon>
        <taxon>Okeania</taxon>
    </lineage>
</organism>
<accession>A0A3N6RAS9</accession>
<evidence type="ECO:0000313" key="1">
    <source>
        <dbReference type="EMBL" id="RQH25085.1"/>
    </source>
</evidence>
<dbReference type="AlphaFoldDB" id="A0A3N6RAS9"/>
<sequence>MNRWGGESAGYWASISRRANGSIVLKPTYIKGWKHNQLNEMPLSIIDKVSQAVMLVPSSSGVYNLVANGEVPLTLSDQLRRSVLGVDR</sequence>